<dbReference type="GO" id="GO:0016036">
    <property type="term" value="P:cellular response to phosphate starvation"/>
    <property type="evidence" value="ECO:0007669"/>
    <property type="project" value="TreeGrafter"/>
</dbReference>
<keyword evidence="9" id="KW-0812">Transmembrane</keyword>
<keyword evidence="4" id="KW-0597">Phosphoprotein</keyword>
<keyword evidence="9" id="KW-0472">Membrane</keyword>
<sequence length="456" mass="52444">MNSIRKKILISILICSIFGLGVSFILINLNVNNSFNDYMEEMQNKRDKRIIEYFSQVYKRDGSWTEESGEELIHEAYMNSYCLSLMNIDKKIIWMMNPDTIRQKGHMMDMMQNKNKGIYTSKTYEIKVEEKIVGYVAIGQYSSILLSKEDEKFINSLNNSVLISILFTIIITVIISLYISKQISNPIKKVSDISVALSKGNYDIGAESKSNILEIKKLEDSISELKEKLQKQDSLRKRLVSDISHEIRTPLNILQNNLEAMIDGIFPLDEENLVGLNEEVIRFGKLLDNLNILKEIEGEDINLSMHKVSLKNILEGVIKDFSIILKEKHIQLEKHIDKDKNYYINGDENALKQVLINIISNSVKFIKSNGIIKVILKENKNNIEIIIEDNGEGIKREDLPFIFERLYRGDKSRHEIDGSGIGLTIVKRILNIHSAYIDIESELGKGTIVQIKFKKY</sequence>
<evidence type="ECO:0000256" key="2">
    <source>
        <dbReference type="ARBA" id="ARBA00004370"/>
    </source>
</evidence>
<dbReference type="InterPro" id="IPR050351">
    <property type="entry name" value="BphY/WalK/GraS-like"/>
</dbReference>
<dbReference type="SMART" id="SM00388">
    <property type="entry name" value="HisKA"/>
    <property type="match status" value="1"/>
</dbReference>
<dbReference type="PANTHER" id="PTHR45453:SF1">
    <property type="entry name" value="PHOSPHATE REGULON SENSOR PROTEIN PHOR"/>
    <property type="match status" value="1"/>
</dbReference>
<dbReference type="SUPFAM" id="SSF47384">
    <property type="entry name" value="Homodimeric domain of signal transducing histidine kinase"/>
    <property type="match status" value="1"/>
</dbReference>
<dbReference type="EC" id="2.7.13.3" evidence="3"/>
<evidence type="ECO:0000259" key="10">
    <source>
        <dbReference type="PROSITE" id="PS50109"/>
    </source>
</evidence>
<dbReference type="InterPro" id="IPR003661">
    <property type="entry name" value="HisK_dim/P_dom"/>
</dbReference>
<feature type="transmembrane region" description="Helical" evidence="9">
    <location>
        <begin position="7"/>
        <end position="29"/>
    </location>
</feature>
<protein>
    <recommendedName>
        <fullName evidence="3">histidine kinase</fullName>
        <ecNumber evidence="3">2.7.13.3</ecNumber>
    </recommendedName>
</protein>
<dbReference type="CDD" id="cd00075">
    <property type="entry name" value="HATPase"/>
    <property type="match status" value="1"/>
</dbReference>
<dbReference type="AlphaFoldDB" id="A0A7Y3XZE7"/>
<feature type="coiled-coil region" evidence="8">
    <location>
        <begin position="208"/>
        <end position="242"/>
    </location>
</feature>
<dbReference type="Pfam" id="PF00512">
    <property type="entry name" value="HisKA"/>
    <property type="match status" value="1"/>
</dbReference>
<dbReference type="InterPro" id="IPR036890">
    <property type="entry name" value="HATPase_C_sf"/>
</dbReference>
<dbReference type="PRINTS" id="PR00344">
    <property type="entry name" value="BCTRLSENSOR"/>
</dbReference>
<dbReference type="PROSITE" id="PS50109">
    <property type="entry name" value="HIS_KIN"/>
    <property type="match status" value="1"/>
</dbReference>
<dbReference type="InterPro" id="IPR036097">
    <property type="entry name" value="HisK_dim/P_sf"/>
</dbReference>
<keyword evidence="8" id="KW-0175">Coiled coil</keyword>
<evidence type="ECO:0000313" key="11">
    <source>
        <dbReference type="EMBL" id="NOH16640.1"/>
    </source>
</evidence>
<keyword evidence="6 11" id="KW-0418">Kinase</keyword>
<comment type="caution">
    <text evidence="11">The sequence shown here is derived from an EMBL/GenBank/DDBJ whole genome shotgun (WGS) entry which is preliminary data.</text>
</comment>
<evidence type="ECO:0000256" key="1">
    <source>
        <dbReference type="ARBA" id="ARBA00000085"/>
    </source>
</evidence>
<dbReference type="SMART" id="SM00387">
    <property type="entry name" value="HATPase_c"/>
    <property type="match status" value="1"/>
</dbReference>
<name>A0A7Y3XZE7_CLOCO</name>
<evidence type="ECO:0000256" key="3">
    <source>
        <dbReference type="ARBA" id="ARBA00012438"/>
    </source>
</evidence>
<proteinExistence type="predicted"/>
<keyword evidence="9" id="KW-1133">Transmembrane helix</keyword>
<organism evidence="11 12">
    <name type="scientific">Clostridium cochlearium</name>
    <dbReference type="NCBI Taxonomy" id="1494"/>
    <lineage>
        <taxon>Bacteria</taxon>
        <taxon>Bacillati</taxon>
        <taxon>Bacillota</taxon>
        <taxon>Clostridia</taxon>
        <taxon>Eubacteriales</taxon>
        <taxon>Clostridiaceae</taxon>
        <taxon>Clostridium</taxon>
    </lineage>
</organism>
<dbReference type="Pfam" id="PF02518">
    <property type="entry name" value="HATPase_c"/>
    <property type="match status" value="1"/>
</dbReference>
<dbReference type="Gene3D" id="1.10.287.130">
    <property type="match status" value="1"/>
</dbReference>
<dbReference type="Gene3D" id="3.30.565.10">
    <property type="entry name" value="Histidine kinase-like ATPase, C-terminal domain"/>
    <property type="match status" value="1"/>
</dbReference>
<dbReference type="GO" id="GO:0004721">
    <property type="term" value="F:phosphoprotein phosphatase activity"/>
    <property type="evidence" value="ECO:0007669"/>
    <property type="project" value="TreeGrafter"/>
</dbReference>
<dbReference type="GO" id="GO:0000155">
    <property type="term" value="F:phosphorelay sensor kinase activity"/>
    <property type="evidence" value="ECO:0007669"/>
    <property type="project" value="InterPro"/>
</dbReference>
<accession>A0A7Y3XZE7</accession>
<dbReference type="SUPFAM" id="SSF55874">
    <property type="entry name" value="ATPase domain of HSP90 chaperone/DNA topoisomerase II/histidine kinase"/>
    <property type="match status" value="1"/>
</dbReference>
<dbReference type="Proteomes" id="UP000528432">
    <property type="component" value="Unassembled WGS sequence"/>
</dbReference>
<keyword evidence="7" id="KW-0902">Two-component regulatory system</keyword>
<feature type="domain" description="Histidine kinase" evidence="10">
    <location>
        <begin position="242"/>
        <end position="456"/>
    </location>
</feature>
<evidence type="ECO:0000256" key="8">
    <source>
        <dbReference type="SAM" id="Coils"/>
    </source>
</evidence>
<evidence type="ECO:0000256" key="9">
    <source>
        <dbReference type="SAM" id="Phobius"/>
    </source>
</evidence>
<reference evidence="11 12" key="1">
    <citation type="submission" date="2020-05" db="EMBL/GenBank/DDBJ databases">
        <title>Draft genome sequence of Clostridium cochlearium strain AGROS13 isolated from a sheep dairy farm in New Zealand.</title>
        <authorList>
            <person name="Gupta T.B."/>
            <person name="Jauregui R."/>
            <person name="Risson A.N."/>
            <person name="Brightwell G."/>
            <person name="Maclean P."/>
        </authorList>
    </citation>
    <scope>NUCLEOTIDE SEQUENCE [LARGE SCALE GENOMIC DNA]</scope>
    <source>
        <strain evidence="11 12">AGROS13</strain>
    </source>
</reference>
<dbReference type="CDD" id="cd00082">
    <property type="entry name" value="HisKA"/>
    <property type="match status" value="1"/>
</dbReference>
<comment type="catalytic activity">
    <reaction evidence="1">
        <text>ATP + protein L-histidine = ADP + protein N-phospho-L-histidine.</text>
        <dbReference type="EC" id="2.7.13.3"/>
    </reaction>
</comment>
<dbReference type="RefSeq" id="WP_171303722.1">
    <property type="nucleotide sequence ID" value="NZ_JABFIF010000020.1"/>
</dbReference>
<dbReference type="InterPro" id="IPR005467">
    <property type="entry name" value="His_kinase_dom"/>
</dbReference>
<dbReference type="EMBL" id="JABFIF010000020">
    <property type="protein sequence ID" value="NOH16640.1"/>
    <property type="molecule type" value="Genomic_DNA"/>
</dbReference>
<evidence type="ECO:0000256" key="7">
    <source>
        <dbReference type="ARBA" id="ARBA00023012"/>
    </source>
</evidence>
<dbReference type="InterPro" id="IPR004358">
    <property type="entry name" value="Sig_transdc_His_kin-like_C"/>
</dbReference>
<dbReference type="FunFam" id="3.30.565.10:FF:000006">
    <property type="entry name" value="Sensor histidine kinase WalK"/>
    <property type="match status" value="1"/>
</dbReference>
<evidence type="ECO:0000256" key="4">
    <source>
        <dbReference type="ARBA" id="ARBA00022553"/>
    </source>
</evidence>
<evidence type="ECO:0000313" key="12">
    <source>
        <dbReference type="Proteomes" id="UP000528432"/>
    </source>
</evidence>
<dbReference type="InterPro" id="IPR003594">
    <property type="entry name" value="HATPase_dom"/>
</dbReference>
<comment type="subcellular location">
    <subcellularLocation>
        <location evidence="2">Membrane</location>
    </subcellularLocation>
</comment>
<dbReference type="Gene3D" id="6.10.340.10">
    <property type="match status" value="1"/>
</dbReference>
<gene>
    <name evidence="11" type="ORF">HMJ28_09610</name>
</gene>
<dbReference type="PANTHER" id="PTHR45453">
    <property type="entry name" value="PHOSPHATE REGULON SENSOR PROTEIN PHOR"/>
    <property type="match status" value="1"/>
</dbReference>
<dbReference type="GO" id="GO:0005886">
    <property type="term" value="C:plasma membrane"/>
    <property type="evidence" value="ECO:0007669"/>
    <property type="project" value="TreeGrafter"/>
</dbReference>
<keyword evidence="5" id="KW-0808">Transferase</keyword>
<evidence type="ECO:0000256" key="6">
    <source>
        <dbReference type="ARBA" id="ARBA00022777"/>
    </source>
</evidence>
<evidence type="ECO:0000256" key="5">
    <source>
        <dbReference type="ARBA" id="ARBA00022679"/>
    </source>
</evidence>
<feature type="transmembrane region" description="Helical" evidence="9">
    <location>
        <begin position="161"/>
        <end position="179"/>
    </location>
</feature>